<evidence type="ECO:0000259" key="15">
    <source>
        <dbReference type="PROSITE" id="PS50102"/>
    </source>
</evidence>
<evidence type="ECO:0000256" key="9">
    <source>
        <dbReference type="ARBA" id="ARBA00022884"/>
    </source>
</evidence>
<evidence type="ECO:0000256" key="1">
    <source>
        <dbReference type="ARBA" id="ARBA00004123"/>
    </source>
</evidence>
<keyword evidence="10" id="KW-0007">Acetylation</keyword>
<dbReference type="GO" id="GO:0008380">
    <property type="term" value="P:RNA splicing"/>
    <property type="evidence" value="ECO:0007669"/>
    <property type="project" value="UniProtKB-KW"/>
</dbReference>
<keyword evidence="12" id="KW-0508">mRNA splicing</keyword>
<protein>
    <recommendedName>
        <fullName evidence="2">Polypyrimidine tract-binding protein 1</fullName>
    </recommendedName>
</protein>
<dbReference type="InterPro" id="IPR035979">
    <property type="entry name" value="RBD_domain_sf"/>
</dbReference>
<evidence type="ECO:0000313" key="16">
    <source>
        <dbReference type="Ensembl" id="ENSSRHP00000046557.1"/>
    </source>
</evidence>
<dbReference type="InterPro" id="IPR035000">
    <property type="entry name" value="PTBP1_RRM1"/>
</dbReference>
<feature type="domain" description="RRM" evidence="15">
    <location>
        <begin position="473"/>
        <end position="548"/>
    </location>
</feature>
<keyword evidence="4" id="KW-1017">Isopeptide bond</keyword>
<reference evidence="16" key="1">
    <citation type="submission" date="2025-08" db="UniProtKB">
        <authorList>
            <consortium name="Ensembl"/>
        </authorList>
    </citation>
    <scope>IDENTIFICATION</scope>
</reference>
<feature type="domain" description="RRM" evidence="15">
    <location>
        <begin position="356"/>
        <end position="430"/>
    </location>
</feature>
<feature type="domain" description="RRM" evidence="15">
    <location>
        <begin position="56"/>
        <end position="140"/>
    </location>
</feature>
<dbReference type="FunFam" id="3.30.70.330:FF:000032">
    <property type="entry name" value="Polypyrimidine tract-binding protein 2 isoform 1"/>
    <property type="match status" value="1"/>
</dbReference>
<dbReference type="FunFam" id="3.30.70.330:FF:000018">
    <property type="entry name" value="Polypyrimidine tract-binding protein 2 isoform 1"/>
    <property type="match status" value="1"/>
</dbReference>
<dbReference type="SUPFAM" id="SSF54928">
    <property type="entry name" value="RNA-binding domain, RBD"/>
    <property type="match status" value="4"/>
</dbReference>
<evidence type="ECO:0000256" key="10">
    <source>
        <dbReference type="ARBA" id="ARBA00022990"/>
    </source>
</evidence>
<keyword evidence="8" id="KW-0832">Ubl conjugation</keyword>
<sequence length="550" mass="59639">WASDVTGITVSTRGSDELFSCVSSGPYIMSSAGRISNGNDSKKFKGDIRCPGVPSRVIHVRKLPNDINEAEVISLGLPFGKVTNLLMLKGKNQAFLEMNTEEAAQTMVTYYSSVTPVIRNHPIFMQYSNHKELKTDNSPNQVRAQAALQAVNAVQTGSMTLGAVDPSGLTGPSPVLRVIVENLFYPVTLDVLHQIFSKFGTVLKVITFTKNNQFQALLQFVDGLTAQHAKLALDGQNIYNGCCTLRISFSKLTSLNVKYNNDKSRDYTRPDLPTGDSQPTIEHHAVAAAFAAPGIISAAPYAGVHAFPPAFAIQQAAGLTIPGVPGALASLTIPGAAAAAAAASRLGFPVLPGTHCVMLVSNLNPEVSSSQSLIDLESVYGDVLRVKIMFNKKENALIQMSDGTQAQLAMSHLNGQKLYGRPLRITLSKHTTVQMPREGHEDQGLTKDYSSSPLHRFKKPGSKNYSNIFPPSSTLHLSNIPPSVVEDDLKMLFASNGALVKNFKFFQKDRKMALIQMGSVEEAIESLIQFHNHDLGENHHLRVSFSKSII</sequence>
<keyword evidence="11" id="KW-0010">Activator</keyword>
<dbReference type="Pfam" id="PF11835">
    <property type="entry name" value="RRM_8"/>
    <property type="match status" value="1"/>
</dbReference>
<keyword evidence="7" id="KW-0677">Repeat</keyword>
<dbReference type="Pfam" id="PF13893">
    <property type="entry name" value="RRM_5"/>
    <property type="match status" value="1"/>
</dbReference>
<evidence type="ECO:0000256" key="5">
    <source>
        <dbReference type="ARBA" id="ARBA00022553"/>
    </source>
</evidence>
<dbReference type="CDD" id="cd12777">
    <property type="entry name" value="RRM1_PTBP1"/>
    <property type="match status" value="1"/>
</dbReference>
<proteinExistence type="predicted"/>
<keyword evidence="13" id="KW-0539">Nucleus</keyword>
<evidence type="ECO:0000256" key="4">
    <source>
        <dbReference type="ARBA" id="ARBA00022499"/>
    </source>
</evidence>
<dbReference type="PANTHER" id="PTHR15592">
    <property type="entry name" value="MATRIN 3/NUCLEAR PROTEIN 220-RELATED"/>
    <property type="match status" value="1"/>
</dbReference>
<evidence type="ECO:0000256" key="13">
    <source>
        <dbReference type="ARBA" id="ARBA00023242"/>
    </source>
</evidence>
<dbReference type="Ensembl" id="ENSSRHT00000047865.1">
    <property type="protein sequence ID" value="ENSSRHP00000046557.1"/>
    <property type="gene ID" value="ENSSRHG00000021528.1"/>
</dbReference>
<dbReference type="GO" id="GO:0005634">
    <property type="term" value="C:nucleus"/>
    <property type="evidence" value="ECO:0007669"/>
    <property type="project" value="UniProtKB-SubCell"/>
</dbReference>
<keyword evidence="5" id="KW-0597">Phosphoprotein</keyword>
<name>A0A673J990_9TELE</name>
<dbReference type="InterPro" id="IPR012677">
    <property type="entry name" value="Nucleotide-bd_a/b_plait_sf"/>
</dbReference>
<evidence type="ECO:0000256" key="11">
    <source>
        <dbReference type="ARBA" id="ARBA00023159"/>
    </source>
</evidence>
<evidence type="ECO:0000256" key="7">
    <source>
        <dbReference type="ARBA" id="ARBA00022737"/>
    </source>
</evidence>
<dbReference type="InterPro" id="IPR021790">
    <property type="entry name" value="PTBP1-like_RRM2"/>
</dbReference>
<dbReference type="PROSITE" id="PS50102">
    <property type="entry name" value="RRM"/>
    <property type="match status" value="4"/>
</dbReference>
<dbReference type="GO" id="GO:0003723">
    <property type="term" value="F:RNA binding"/>
    <property type="evidence" value="ECO:0007669"/>
    <property type="project" value="UniProtKB-UniRule"/>
</dbReference>
<keyword evidence="3" id="KW-0678">Repressor</keyword>
<keyword evidence="17" id="KW-1185">Reference proteome</keyword>
<organism evidence="16 17">
    <name type="scientific">Sinocyclocheilus rhinocerous</name>
    <dbReference type="NCBI Taxonomy" id="307959"/>
    <lineage>
        <taxon>Eukaryota</taxon>
        <taxon>Metazoa</taxon>
        <taxon>Chordata</taxon>
        <taxon>Craniata</taxon>
        <taxon>Vertebrata</taxon>
        <taxon>Euteleostomi</taxon>
        <taxon>Actinopterygii</taxon>
        <taxon>Neopterygii</taxon>
        <taxon>Teleostei</taxon>
        <taxon>Ostariophysi</taxon>
        <taxon>Cypriniformes</taxon>
        <taxon>Cyprinidae</taxon>
        <taxon>Cyprininae</taxon>
        <taxon>Sinocyclocheilus</taxon>
    </lineage>
</organism>
<dbReference type="SMART" id="SM00360">
    <property type="entry name" value="RRM"/>
    <property type="match status" value="4"/>
</dbReference>
<accession>A0A673J990</accession>
<dbReference type="InterPro" id="IPR000504">
    <property type="entry name" value="RRM_dom"/>
</dbReference>
<reference evidence="16" key="2">
    <citation type="submission" date="2025-09" db="UniProtKB">
        <authorList>
            <consortium name="Ensembl"/>
        </authorList>
    </citation>
    <scope>IDENTIFICATION</scope>
</reference>
<dbReference type="InterPro" id="IPR055204">
    <property type="entry name" value="HNRNPL_RRM"/>
</dbReference>
<evidence type="ECO:0000256" key="6">
    <source>
        <dbReference type="ARBA" id="ARBA00022664"/>
    </source>
</evidence>
<dbReference type="FunFam" id="3.30.70.330:FF:000036">
    <property type="entry name" value="polypyrimidine tract-binding protein 1 isoform X2"/>
    <property type="match status" value="1"/>
</dbReference>
<dbReference type="Gene3D" id="3.30.70.330">
    <property type="match status" value="4"/>
</dbReference>
<keyword evidence="9 14" id="KW-0694">RNA-binding</keyword>
<dbReference type="InterPro" id="IPR006536">
    <property type="entry name" value="HnRNP-L/PTB"/>
</dbReference>
<evidence type="ECO:0000313" key="17">
    <source>
        <dbReference type="Proteomes" id="UP000472270"/>
    </source>
</evidence>
<keyword evidence="6" id="KW-0507">mRNA processing</keyword>
<evidence type="ECO:0000256" key="12">
    <source>
        <dbReference type="ARBA" id="ARBA00023187"/>
    </source>
</evidence>
<gene>
    <name evidence="16" type="primary">ptbp1b</name>
</gene>
<dbReference type="Proteomes" id="UP000472270">
    <property type="component" value="Unassembled WGS sequence"/>
</dbReference>
<dbReference type="AlphaFoldDB" id="A0A673J990"/>
<dbReference type="FunFam" id="3.30.70.330:FF:000341">
    <property type="entry name" value="Hephaestus, isoform C"/>
    <property type="match status" value="1"/>
</dbReference>
<comment type="subcellular location">
    <subcellularLocation>
        <location evidence="1">Nucleus</location>
    </subcellularLocation>
</comment>
<evidence type="ECO:0000256" key="2">
    <source>
        <dbReference type="ARBA" id="ARBA00019540"/>
    </source>
</evidence>
<dbReference type="Pfam" id="PF22976">
    <property type="entry name" value="RRM_10"/>
    <property type="match status" value="1"/>
</dbReference>
<evidence type="ECO:0000256" key="8">
    <source>
        <dbReference type="ARBA" id="ARBA00022843"/>
    </source>
</evidence>
<dbReference type="GO" id="GO:0006397">
    <property type="term" value="P:mRNA processing"/>
    <property type="evidence" value="ECO:0007669"/>
    <property type="project" value="UniProtKB-KW"/>
</dbReference>
<dbReference type="NCBIfam" id="TIGR01649">
    <property type="entry name" value="hnRNP-L_PTB"/>
    <property type="match status" value="1"/>
</dbReference>
<evidence type="ECO:0000256" key="14">
    <source>
        <dbReference type="PROSITE-ProRule" id="PRU00176"/>
    </source>
</evidence>
<feature type="domain" description="RRM" evidence="15">
    <location>
        <begin position="176"/>
        <end position="252"/>
    </location>
</feature>
<evidence type="ECO:0000256" key="3">
    <source>
        <dbReference type="ARBA" id="ARBA00022491"/>
    </source>
</evidence>
<dbReference type="CDD" id="cd12693">
    <property type="entry name" value="RRM2_PTBP1_like"/>
    <property type="match status" value="1"/>
</dbReference>